<sequence length="232" mass="26162">MKTLIIIPAYNEQENILNVIKRLQQKVPEMDYLIVDDCSMDNTAGICKMYGCSYLSLPINLGIGGGMQAGYKYALENGYEIAVQHDGDGQHDPAYIRQAVEPIVKNRADIVIGSRFLKQEGFQSSTTRRIGIRLLSTLVYLCGKTRIKDVTSGFRAVSKEYIRYYAKDYPSDYPEPEAIVMASLHGARICEIPVVMYERESGVSSINRKRAIYYMVKVSIAIVLSRLVGRRK</sequence>
<accession>N1ZK93</accession>
<dbReference type="InterPro" id="IPR001173">
    <property type="entry name" value="Glyco_trans_2-like"/>
</dbReference>
<dbReference type="EMBL" id="AQFT01000207">
    <property type="protein sequence ID" value="EMZ17402.1"/>
    <property type="molecule type" value="Genomic_DNA"/>
</dbReference>
<dbReference type="OrthoDB" id="9810303at2"/>
<evidence type="ECO:0000313" key="2">
    <source>
        <dbReference type="EMBL" id="EMZ17402.1"/>
    </source>
</evidence>
<dbReference type="InterPro" id="IPR050256">
    <property type="entry name" value="Glycosyltransferase_2"/>
</dbReference>
<dbReference type="AlphaFoldDB" id="N1ZK93"/>
<dbReference type="Proteomes" id="UP000012589">
    <property type="component" value="Unassembled WGS sequence"/>
</dbReference>
<dbReference type="HOGENOM" id="CLU_033536_7_4_9"/>
<dbReference type="PANTHER" id="PTHR48090">
    <property type="entry name" value="UNDECAPRENYL-PHOSPHATE 4-DEOXY-4-FORMAMIDO-L-ARABINOSE TRANSFERASE-RELATED"/>
    <property type="match status" value="1"/>
</dbReference>
<protein>
    <recommendedName>
        <fullName evidence="1">Glycosyltransferase 2-like domain-containing protein</fullName>
    </recommendedName>
</protein>
<name>N1ZK93_9FIRM</name>
<proteinExistence type="predicted"/>
<dbReference type="Gene3D" id="3.90.550.10">
    <property type="entry name" value="Spore Coat Polysaccharide Biosynthesis Protein SpsA, Chain A"/>
    <property type="match status" value="1"/>
</dbReference>
<keyword evidence="3" id="KW-1185">Reference proteome</keyword>
<comment type="caution">
    <text evidence="2">The sequence shown here is derived from an EMBL/GenBank/DDBJ whole genome shotgun (WGS) entry which is preliminary data.</text>
</comment>
<evidence type="ECO:0000259" key="1">
    <source>
        <dbReference type="Pfam" id="PF00535"/>
    </source>
</evidence>
<dbReference type="SUPFAM" id="SSF53448">
    <property type="entry name" value="Nucleotide-diphospho-sugar transferases"/>
    <property type="match status" value="1"/>
</dbReference>
<dbReference type="eggNOG" id="COG1216">
    <property type="taxonomic scope" value="Bacteria"/>
</dbReference>
<evidence type="ECO:0000313" key="3">
    <source>
        <dbReference type="Proteomes" id="UP000012589"/>
    </source>
</evidence>
<organism evidence="2 3">
    <name type="scientific">Eubacterium plexicaudatum ASF492</name>
    <dbReference type="NCBI Taxonomy" id="1235802"/>
    <lineage>
        <taxon>Bacteria</taxon>
        <taxon>Bacillati</taxon>
        <taxon>Bacillota</taxon>
        <taxon>Clostridia</taxon>
        <taxon>Eubacteriales</taxon>
        <taxon>Eubacteriaceae</taxon>
        <taxon>Eubacterium</taxon>
    </lineage>
</organism>
<dbReference type="Pfam" id="PF00535">
    <property type="entry name" value="Glycos_transf_2"/>
    <property type="match status" value="1"/>
</dbReference>
<gene>
    <name evidence="2" type="ORF">C823_05955</name>
</gene>
<dbReference type="STRING" id="1235802.C823_05955"/>
<reference evidence="2 3" key="1">
    <citation type="journal article" date="2014" name="Genome Announc.">
        <title>Draft genome sequences of the altered schaedler flora, a defined bacterial community from gnotobiotic mice.</title>
        <authorList>
            <person name="Wannemuehler M.J."/>
            <person name="Overstreet A.M."/>
            <person name="Ward D.V."/>
            <person name="Phillips G.J."/>
        </authorList>
    </citation>
    <scope>NUCLEOTIDE SEQUENCE [LARGE SCALE GENOMIC DNA]</scope>
    <source>
        <strain evidence="2 3">ASF492</strain>
    </source>
</reference>
<dbReference type="PATRIC" id="fig|1235802.3.peg.6290"/>
<dbReference type="CDD" id="cd04179">
    <property type="entry name" value="DPM_DPG-synthase_like"/>
    <property type="match status" value="1"/>
</dbReference>
<dbReference type="PANTHER" id="PTHR48090:SF7">
    <property type="entry name" value="RFBJ PROTEIN"/>
    <property type="match status" value="1"/>
</dbReference>
<dbReference type="InterPro" id="IPR029044">
    <property type="entry name" value="Nucleotide-diphossugar_trans"/>
</dbReference>
<feature type="domain" description="Glycosyltransferase 2-like" evidence="1">
    <location>
        <begin position="5"/>
        <end position="162"/>
    </location>
</feature>